<accession>B4D0G2</accession>
<dbReference type="STRING" id="497964.CfE428DRAFT_2413"/>
<dbReference type="InParanoid" id="B4D0G2"/>
<dbReference type="RefSeq" id="WP_006979738.1">
    <property type="nucleotide sequence ID" value="NZ_ABVL01000006.1"/>
</dbReference>
<proteinExistence type="predicted"/>
<reference evidence="1 2" key="1">
    <citation type="journal article" date="2011" name="J. Bacteriol.">
        <title>Genome sequence of Chthoniobacter flavus Ellin428, an aerobic heterotrophic soil bacterium.</title>
        <authorList>
            <person name="Kant R."/>
            <person name="van Passel M.W."/>
            <person name="Palva A."/>
            <person name="Lucas S."/>
            <person name="Lapidus A."/>
            <person name="Glavina Del Rio T."/>
            <person name="Dalin E."/>
            <person name="Tice H."/>
            <person name="Bruce D."/>
            <person name="Goodwin L."/>
            <person name="Pitluck S."/>
            <person name="Larimer F.W."/>
            <person name="Land M.L."/>
            <person name="Hauser L."/>
            <person name="Sangwan P."/>
            <person name="de Vos W.M."/>
            <person name="Janssen P.H."/>
            <person name="Smidt H."/>
        </authorList>
    </citation>
    <scope>NUCLEOTIDE SEQUENCE [LARGE SCALE GENOMIC DNA]</scope>
    <source>
        <strain evidence="1 2">Ellin428</strain>
    </source>
</reference>
<organism evidence="1 2">
    <name type="scientific">Chthoniobacter flavus Ellin428</name>
    <dbReference type="NCBI Taxonomy" id="497964"/>
    <lineage>
        <taxon>Bacteria</taxon>
        <taxon>Pseudomonadati</taxon>
        <taxon>Verrucomicrobiota</taxon>
        <taxon>Spartobacteria</taxon>
        <taxon>Chthoniobacterales</taxon>
        <taxon>Chthoniobacteraceae</taxon>
        <taxon>Chthoniobacter</taxon>
    </lineage>
</organism>
<dbReference type="AlphaFoldDB" id="B4D0G2"/>
<sequence length="51" mass="5797">MTPSLSITHPLPAYIGWQACFARVEMFVPVFVHLAKVNRQRPTQGCYSMTD</sequence>
<protein>
    <submittedName>
        <fullName evidence="1">Uncharacterized protein</fullName>
    </submittedName>
</protein>
<keyword evidence="2" id="KW-1185">Reference proteome</keyword>
<evidence type="ECO:0000313" key="1">
    <source>
        <dbReference type="EMBL" id="EDY19824.1"/>
    </source>
</evidence>
<gene>
    <name evidence="1" type="ORF">CfE428DRAFT_2413</name>
</gene>
<name>B4D0G2_9BACT</name>
<comment type="caution">
    <text evidence="1">The sequence shown here is derived from an EMBL/GenBank/DDBJ whole genome shotgun (WGS) entry which is preliminary data.</text>
</comment>
<dbReference type="EMBL" id="ABVL01000006">
    <property type="protein sequence ID" value="EDY19824.1"/>
    <property type="molecule type" value="Genomic_DNA"/>
</dbReference>
<dbReference type="Proteomes" id="UP000005824">
    <property type="component" value="Unassembled WGS sequence"/>
</dbReference>
<evidence type="ECO:0000313" key="2">
    <source>
        <dbReference type="Proteomes" id="UP000005824"/>
    </source>
</evidence>